<dbReference type="PANTHER" id="PTHR14969">
    <property type="entry name" value="SPHINGOSINE-1-PHOSPHATE PHOSPHOHYDROLASE"/>
    <property type="match status" value="1"/>
</dbReference>
<dbReference type="InterPro" id="IPR000326">
    <property type="entry name" value="PAP2/HPO"/>
</dbReference>
<dbReference type="PANTHER" id="PTHR14969:SF13">
    <property type="entry name" value="AT30094P"/>
    <property type="match status" value="1"/>
</dbReference>
<evidence type="ECO:0000259" key="2">
    <source>
        <dbReference type="SMART" id="SM00014"/>
    </source>
</evidence>
<protein>
    <submittedName>
        <fullName evidence="3">Phosphatase PAP2 family protein</fullName>
    </submittedName>
</protein>
<accession>A0A9D1H510</accession>
<dbReference type="SMART" id="SM00014">
    <property type="entry name" value="acidPPc"/>
    <property type="match status" value="1"/>
</dbReference>
<dbReference type="SUPFAM" id="SSF48317">
    <property type="entry name" value="Acid phosphatase/Vanadium-dependent haloperoxidase"/>
    <property type="match status" value="1"/>
</dbReference>
<feature type="transmembrane region" description="Helical" evidence="1">
    <location>
        <begin position="33"/>
        <end position="58"/>
    </location>
</feature>
<dbReference type="Gene3D" id="1.20.144.10">
    <property type="entry name" value="Phosphatidic acid phosphatase type 2/haloperoxidase"/>
    <property type="match status" value="1"/>
</dbReference>
<dbReference type="Proteomes" id="UP000824160">
    <property type="component" value="Unassembled WGS sequence"/>
</dbReference>
<reference evidence="3" key="1">
    <citation type="submission" date="2020-10" db="EMBL/GenBank/DDBJ databases">
        <authorList>
            <person name="Gilroy R."/>
        </authorList>
    </citation>
    <scope>NUCLEOTIDE SEQUENCE</scope>
    <source>
        <strain evidence="3">ChiBcec7-5410</strain>
    </source>
</reference>
<feature type="transmembrane region" description="Helical" evidence="1">
    <location>
        <begin position="125"/>
        <end position="149"/>
    </location>
</feature>
<feature type="transmembrane region" description="Helical" evidence="1">
    <location>
        <begin position="70"/>
        <end position="90"/>
    </location>
</feature>
<evidence type="ECO:0000313" key="4">
    <source>
        <dbReference type="Proteomes" id="UP000824160"/>
    </source>
</evidence>
<gene>
    <name evidence="3" type="ORF">IAC43_02450</name>
</gene>
<evidence type="ECO:0000313" key="3">
    <source>
        <dbReference type="EMBL" id="HIT94025.1"/>
    </source>
</evidence>
<evidence type="ECO:0000256" key="1">
    <source>
        <dbReference type="SAM" id="Phobius"/>
    </source>
</evidence>
<dbReference type="Pfam" id="PF01569">
    <property type="entry name" value="PAP2"/>
    <property type="match status" value="1"/>
</dbReference>
<organism evidence="3 4">
    <name type="scientific">Candidatus Faecivivens stercoripullorum</name>
    <dbReference type="NCBI Taxonomy" id="2840805"/>
    <lineage>
        <taxon>Bacteria</taxon>
        <taxon>Bacillati</taxon>
        <taxon>Bacillota</taxon>
        <taxon>Clostridia</taxon>
        <taxon>Eubacteriales</taxon>
        <taxon>Oscillospiraceae</taxon>
        <taxon>Oscillospiraceae incertae sedis</taxon>
        <taxon>Candidatus Faecivivens</taxon>
    </lineage>
</organism>
<feature type="transmembrane region" description="Helical" evidence="1">
    <location>
        <begin position="161"/>
        <end position="182"/>
    </location>
</feature>
<reference evidence="3" key="2">
    <citation type="journal article" date="2021" name="PeerJ">
        <title>Extensive microbial diversity within the chicken gut microbiome revealed by metagenomics and culture.</title>
        <authorList>
            <person name="Gilroy R."/>
            <person name="Ravi A."/>
            <person name="Getino M."/>
            <person name="Pursley I."/>
            <person name="Horton D.L."/>
            <person name="Alikhan N.F."/>
            <person name="Baker D."/>
            <person name="Gharbi K."/>
            <person name="Hall N."/>
            <person name="Watson M."/>
            <person name="Adriaenssens E.M."/>
            <person name="Foster-Nyarko E."/>
            <person name="Jarju S."/>
            <person name="Secka A."/>
            <person name="Antonio M."/>
            <person name="Oren A."/>
            <person name="Chaudhuri R.R."/>
            <person name="La Ragione R."/>
            <person name="Hildebrand F."/>
            <person name="Pallen M.J."/>
        </authorList>
    </citation>
    <scope>NUCLEOTIDE SEQUENCE</scope>
    <source>
        <strain evidence="3">ChiBcec7-5410</strain>
    </source>
</reference>
<keyword evidence="1" id="KW-1133">Transmembrane helix</keyword>
<dbReference type="AlphaFoldDB" id="A0A9D1H510"/>
<comment type="caution">
    <text evidence="3">The sequence shown here is derived from an EMBL/GenBank/DDBJ whole genome shotgun (WGS) entry which is preliminary data.</text>
</comment>
<sequence length="183" mass="20326">MSCSDPLNLFHWTEREYNRTLDFLRKNKKREKLAAMIVRGLPPLFFAVYTIQLCLMGWQVLMSGFAREEVVSLIGAMAFPAGCLLVSSLLRKKFNRKRPYEQLSIRPLLDKKGGKSFPSNHTASAFVLALTTFRLSPVLGCIMLLLAAVTGMSRIAAGLHWPEDVLCGGILGIVFGILGLLIL</sequence>
<proteinExistence type="predicted"/>
<name>A0A9D1H510_9FIRM</name>
<dbReference type="EMBL" id="DVLW01000068">
    <property type="protein sequence ID" value="HIT94025.1"/>
    <property type="molecule type" value="Genomic_DNA"/>
</dbReference>
<keyword evidence="1" id="KW-0812">Transmembrane</keyword>
<dbReference type="InterPro" id="IPR036938">
    <property type="entry name" value="PAP2/HPO_sf"/>
</dbReference>
<keyword evidence="1" id="KW-0472">Membrane</keyword>
<feature type="domain" description="Phosphatidic acid phosphatase type 2/haloperoxidase" evidence="2">
    <location>
        <begin position="73"/>
        <end position="180"/>
    </location>
</feature>